<keyword evidence="4 5" id="KW-0472">Membrane</keyword>
<feature type="transmembrane region" description="Helical" evidence="5">
    <location>
        <begin position="176"/>
        <end position="194"/>
    </location>
</feature>
<feature type="transmembrane region" description="Helical" evidence="5">
    <location>
        <begin position="12"/>
        <end position="34"/>
    </location>
</feature>
<comment type="similarity">
    <text evidence="5">Belongs to the ABC-2 integral membrane protein family.</text>
</comment>
<keyword evidence="2 5" id="KW-0812">Transmembrane</keyword>
<feature type="transmembrane region" description="Helical" evidence="5">
    <location>
        <begin position="54"/>
        <end position="81"/>
    </location>
</feature>
<dbReference type="InterPro" id="IPR047817">
    <property type="entry name" value="ABC2_TM_bact-type"/>
</dbReference>
<dbReference type="PROSITE" id="PS51012">
    <property type="entry name" value="ABC_TM2"/>
    <property type="match status" value="1"/>
</dbReference>
<dbReference type="PANTHER" id="PTHR43229:SF2">
    <property type="entry name" value="NODULATION PROTEIN J"/>
    <property type="match status" value="1"/>
</dbReference>
<keyword evidence="3 5" id="KW-1133">Transmembrane helix</keyword>
<dbReference type="Pfam" id="PF01061">
    <property type="entry name" value="ABC2_membrane"/>
    <property type="match status" value="1"/>
</dbReference>
<keyword evidence="5" id="KW-1003">Cell membrane</keyword>
<dbReference type="RefSeq" id="WP_322809588.1">
    <property type="nucleotide sequence ID" value="NZ_JAVBVO010000005.1"/>
</dbReference>
<accession>A0AAW9K6B2</accession>
<dbReference type="GO" id="GO:0140359">
    <property type="term" value="F:ABC-type transporter activity"/>
    <property type="evidence" value="ECO:0007669"/>
    <property type="project" value="InterPro"/>
</dbReference>
<keyword evidence="5" id="KW-0813">Transport</keyword>
<gene>
    <name evidence="7" type="ORF">RAK27_15975</name>
</gene>
<comment type="caution">
    <text evidence="7">The sequence shown here is derived from an EMBL/GenBank/DDBJ whole genome shotgun (WGS) entry which is preliminary data.</text>
</comment>
<comment type="subcellular location">
    <subcellularLocation>
        <location evidence="5">Cell membrane</location>
        <topology evidence="5">Multi-pass membrane protein</topology>
    </subcellularLocation>
    <subcellularLocation>
        <location evidence="1">Membrane</location>
        <topology evidence="1">Multi-pass membrane protein</topology>
    </subcellularLocation>
</comment>
<evidence type="ECO:0000256" key="3">
    <source>
        <dbReference type="ARBA" id="ARBA00022989"/>
    </source>
</evidence>
<evidence type="ECO:0000256" key="4">
    <source>
        <dbReference type="ARBA" id="ARBA00023136"/>
    </source>
</evidence>
<evidence type="ECO:0000313" key="7">
    <source>
        <dbReference type="EMBL" id="MDZ5760135.1"/>
    </source>
</evidence>
<dbReference type="InterPro" id="IPR051784">
    <property type="entry name" value="Nod_factor_ABC_transporter"/>
</dbReference>
<dbReference type="InterPro" id="IPR013525">
    <property type="entry name" value="ABC2_TM"/>
</dbReference>
<evidence type="ECO:0000313" key="8">
    <source>
        <dbReference type="Proteomes" id="UP001290462"/>
    </source>
</evidence>
<feature type="transmembrane region" description="Helical" evidence="5">
    <location>
        <begin position="102"/>
        <end position="129"/>
    </location>
</feature>
<dbReference type="Proteomes" id="UP001290462">
    <property type="component" value="Unassembled WGS sequence"/>
</dbReference>
<dbReference type="GO" id="GO:0005886">
    <property type="term" value="C:plasma membrane"/>
    <property type="evidence" value="ECO:0007669"/>
    <property type="project" value="UniProtKB-SubCell"/>
</dbReference>
<feature type="domain" description="ABC transmembrane type-2" evidence="6">
    <location>
        <begin position="14"/>
        <end position="281"/>
    </location>
</feature>
<dbReference type="AlphaFoldDB" id="A0AAW9K6B2"/>
<proteinExistence type="inferred from homology"/>
<name>A0AAW9K6B2_CARML</name>
<organism evidence="7 8">
    <name type="scientific">Carnobacterium maltaromaticum</name>
    <name type="common">Carnobacterium piscicola</name>
    <dbReference type="NCBI Taxonomy" id="2751"/>
    <lineage>
        <taxon>Bacteria</taxon>
        <taxon>Bacillati</taxon>
        <taxon>Bacillota</taxon>
        <taxon>Bacilli</taxon>
        <taxon>Lactobacillales</taxon>
        <taxon>Carnobacteriaceae</taxon>
        <taxon>Carnobacterium</taxon>
    </lineage>
</organism>
<sequence length="284" mass="31202">MIRRGMKIYFRDPIGVLTSMLTVIIIIVLYAVFLGNNLTKAIEAETVGIEKIDLFVKAWVLAGIITIMPVTLSMGIFSIKIDDDLTGTTKALMVAPISRFKIVLSYLMTALIITISFTILAFIIGYFYLAHLGLKIASWEMVVPILGVIVVNAFCSIAMMFFVISFIKSRTSYSSISAIVGTLVGFLAGIYLPIGQLPAIVQTVMKFFPMTYSAALLRNNILDSSFKTIFADAPSSMVDSLKENLGVNLFIGNQLVTSRLAFFILISTGCLFLLLTVLRKKKSS</sequence>
<evidence type="ECO:0000259" key="6">
    <source>
        <dbReference type="PROSITE" id="PS51012"/>
    </source>
</evidence>
<dbReference type="PANTHER" id="PTHR43229">
    <property type="entry name" value="NODULATION PROTEIN J"/>
    <property type="match status" value="1"/>
</dbReference>
<feature type="transmembrane region" description="Helical" evidence="5">
    <location>
        <begin position="141"/>
        <end position="164"/>
    </location>
</feature>
<feature type="transmembrane region" description="Helical" evidence="5">
    <location>
        <begin position="260"/>
        <end position="278"/>
    </location>
</feature>
<dbReference type="EMBL" id="JAVBVO010000005">
    <property type="protein sequence ID" value="MDZ5760135.1"/>
    <property type="molecule type" value="Genomic_DNA"/>
</dbReference>
<evidence type="ECO:0000256" key="1">
    <source>
        <dbReference type="ARBA" id="ARBA00004141"/>
    </source>
</evidence>
<reference evidence="7" key="1">
    <citation type="submission" date="2023-08" db="EMBL/GenBank/DDBJ databases">
        <title>Genomic characterization of piscicolin 126 produced by Carnobacterium maltaromaticum CM22 strain isolated from salmon (Salmo salar).</title>
        <authorList>
            <person name="Gonzalez-Gragera E."/>
            <person name="Garcia-Lopez J.D."/>
            <person name="Teso-Perez C."/>
            <person name="Gimenez-Hernandez I."/>
            <person name="Peralta-Sanchez J.M."/>
            <person name="Valdivia E."/>
            <person name="Montalban-Lopez M."/>
            <person name="Martin-Platero A.M."/>
            <person name="Banos A."/>
            <person name="Martinez-Bueno M."/>
        </authorList>
    </citation>
    <scope>NUCLEOTIDE SEQUENCE</scope>
    <source>
        <strain evidence="7">CM22</strain>
    </source>
</reference>
<evidence type="ECO:0000256" key="2">
    <source>
        <dbReference type="ARBA" id="ARBA00022692"/>
    </source>
</evidence>
<evidence type="ECO:0000256" key="5">
    <source>
        <dbReference type="RuleBase" id="RU361157"/>
    </source>
</evidence>
<protein>
    <recommendedName>
        <fullName evidence="5">Transport permease protein</fullName>
    </recommendedName>
</protein>